<dbReference type="GO" id="GO:0004081">
    <property type="term" value="F:bis(5'-nucleosyl)-tetraphosphatase (asymmetrical) activity"/>
    <property type="evidence" value="ECO:0007669"/>
    <property type="project" value="UniProtKB-EC"/>
</dbReference>
<comment type="caution">
    <text evidence="3">The sequence shown here is derived from an EMBL/GenBank/DDBJ whole genome shotgun (WGS) entry which is preliminary data.</text>
</comment>
<organism evidence="3 4">
    <name type="scientific">Basidiobolus ranarum</name>
    <dbReference type="NCBI Taxonomy" id="34480"/>
    <lineage>
        <taxon>Eukaryota</taxon>
        <taxon>Fungi</taxon>
        <taxon>Fungi incertae sedis</taxon>
        <taxon>Zoopagomycota</taxon>
        <taxon>Entomophthoromycotina</taxon>
        <taxon>Basidiobolomycetes</taxon>
        <taxon>Basidiobolales</taxon>
        <taxon>Basidiobolaceae</taxon>
        <taxon>Basidiobolus</taxon>
    </lineage>
</organism>
<feature type="domain" description="HIT" evidence="2">
    <location>
        <begin position="10"/>
        <end position="113"/>
    </location>
</feature>
<name>A0ABR2WEU6_9FUNG</name>
<keyword evidence="4" id="KW-1185">Reference proteome</keyword>
<dbReference type="InterPro" id="IPR039384">
    <property type="entry name" value="HINT"/>
</dbReference>
<dbReference type="Gene3D" id="3.30.428.10">
    <property type="entry name" value="HIT-like"/>
    <property type="match status" value="1"/>
</dbReference>
<keyword evidence="3" id="KW-0378">Hydrolase</keyword>
<dbReference type="CDD" id="cd01277">
    <property type="entry name" value="HINT_subgroup"/>
    <property type="match status" value="1"/>
</dbReference>
<feature type="short sequence motif" description="Histidine triad motif" evidence="1">
    <location>
        <begin position="98"/>
        <end position="102"/>
    </location>
</feature>
<accession>A0ABR2WEU6</accession>
<dbReference type="PRINTS" id="PR00332">
    <property type="entry name" value="HISTRIAD"/>
</dbReference>
<evidence type="ECO:0000256" key="1">
    <source>
        <dbReference type="PROSITE-ProRule" id="PRU00464"/>
    </source>
</evidence>
<evidence type="ECO:0000259" key="2">
    <source>
        <dbReference type="PROSITE" id="PS51084"/>
    </source>
</evidence>
<dbReference type="Proteomes" id="UP001479436">
    <property type="component" value="Unassembled WGS sequence"/>
</dbReference>
<dbReference type="InterPro" id="IPR019808">
    <property type="entry name" value="Histidine_triad_CS"/>
</dbReference>
<evidence type="ECO:0000313" key="3">
    <source>
        <dbReference type="EMBL" id="KAK9760015.1"/>
    </source>
</evidence>
<dbReference type="SUPFAM" id="SSF54197">
    <property type="entry name" value="HIT-like"/>
    <property type="match status" value="1"/>
</dbReference>
<proteinExistence type="predicted"/>
<dbReference type="PROSITE" id="PS00892">
    <property type="entry name" value="HIT_1"/>
    <property type="match status" value="1"/>
</dbReference>
<sequence>MAQKLTDDCIFCKIIRGEIPSCKVAETELSYAFMDIQPLSEGHTLIIPKYHSKFVHEVPEEHLADILPLAKKIALAIGAENYNILQNNGSLAHQVVPHVHFHVIPKPNATEGLGVGWPAKTPSIDEVKKSADAITQKL</sequence>
<protein>
    <submittedName>
        <fullName evidence="3">Adenosine 5'-monophosphoramidase</fullName>
        <ecNumber evidence="3">3.6.1.17</ecNumber>
    </submittedName>
</protein>
<gene>
    <name evidence="3" type="primary">HNT1_2</name>
    <name evidence="3" type="ORF">K7432_016389</name>
</gene>
<dbReference type="InterPro" id="IPR036265">
    <property type="entry name" value="HIT-like_sf"/>
</dbReference>
<dbReference type="PANTHER" id="PTHR46648">
    <property type="entry name" value="HIT FAMILY PROTEIN 1"/>
    <property type="match status" value="1"/>
</dbReference>
<dbReference type="PANTHER" id="PTHR46648:SF1">
    <property type="entry name" value="ADENOSINE 5'-MONOPHOSPHORAMIDASE HNT1"/>
    <property type="match status" value="1"/>
</dbReference>
<evidence type="ECO:0000313" key="4">
    <source>
        <dbReference type="Proteomes" id="UP001479436"/>
    </source>
</evidence>
<dbReference type="PROSITE" id="PS51084">
    <property type="entry name" value="HIT_2"/>
    <property type="match status" value="1"/>
</dbReference>
<reference evidence="3 4" key="1">
    <citation type="submission" date="2023-04" db="EMBL/GenBank/DDBJ databases">
        <title>Genome of Basidiobolus ranarum AG-B5.</title>
        <authorList>
            <person name="Stajich J.E."/>
            <person name="Carter-House D."/>
            <person name="Gryganskyi A."/>
        </authorList>
    </citation>
    <scope>NUCLEOTIDE SEQUENCE [LARGE SCALE GENOMIC DNA]</scope>
    <source>
        <strain evidence="3 4">AG-B5</strain>
    </source>
</reference>
<dbReference type="InterPro" id="IPR001310">
    <property type="entry name" value="Histidine_triad_HIT"/>
</dbReference>
<dbReference type="EC" id="3.6.1.17" evidence="3"/>
<dbReference type="Pfam" id="PF01230">
    <property type="entry name" value="HIT"/>
    <property type="match status" value="1"/>
</dbReference>
<dbReference type="InterPro" id="IPR011146">
    <property type="entry name" value="HIT-like"/>
</dbReference>
<dbReference type="EMBL" id="JASJQH010002677">
    <property type="protein sequence ID" value="KAK9760015.1"/>
    <property type="molecule type" value="Genomic_DNA"/>
</dbReference>